<dbReference type="AlphaFoldDB" id="X1RD19"/>
<dbReference type="InterPro" id="IPR027417">
    <property type="entry name" value="P-loop_NTPase"/>
</dbReference>
<organism evidence="1">
    <name type="scientific">marine sediment metagenome</name>
    <dbReference type="NCBI Taxonomy" id="412755"/>
    <lineage>
        <taxon>unclassified sequences</taxon>
        <taxon>metagenomes</taxon>
        <taxon>ecological metagenomes</taxon>
    </lineage>
</organism>
<evidence type="ECO:0000313" key="1">
    <source>
        <dbReference type="EMBL" id="GAI78647.1"/>
    </source>
</evidence>
<accession>X1RD19</accession>
<protein>
    <submittedName>
        <fullName evidence="1">Uncharacterized protein</fullName>
    </submittedName>
</protein>
<proteinExistence type="predicted"/>
<gene>
    <name evidence="1" type="ORF">S12H4_20851</name>
</gene>
<comment type="caution">
    <text evidence="1">The sequence shown here is derived from an EMBL/GenBank/DDBJ whole genome shotgun (WGS) entry which is preliminary data.</text>
</comment>
<sequence>MVTEPTLSGLHDLQRVVKVAQHFGVKAAVIINKYDINLENSAKIEDWCQKNNIQIIGKIHFDNIITEALVKGMPVVEYSDNTVTKEIKDIWQK</sequence>
<dbReference type="EMBL" id="BARW01010631">
    <property type="protein sequence ID" value="GAI78647.1"/>
    <property type="molecule type" value="Genomic_DNA"/>
</dbReference>
<dbReference type="SUPFAM" id="SSF52540">
    <property type="entry name" value="P-loop containing nucleoside triphosphate hydrolases"/>
    <property type="match status" value="1"/>
</dbReference>
<feature type="non-terminal residue" evidence="1">
    <location>
        <position position="93"/>
    </location>
</feature>
<dbReference type="PANTHER" id="PTHR43534">
    <property type="entry name" value="MIND SUPERFAMILY P-LOOP ATPASE CONTAINING AN INSERTED FERREDOXIN DOMAIN"/>
    <property type="match status" value="1"/>
</dbReference>
<reference evidence="1" key="1">
    <citation type="journal article" date="2014" name="Front. Microbiol.">
        <title>High frequency of phylogenetically diverse reductive dehalogenase-homologous genes in deep subseafloor sedimentary metagenomes.</title>
        <authorList>
            <person name="Kawai M."/>
            <person name="Futagami T."/>
            <person name="Toyoda A."/>
            <person name="Takaki Y."/>
            <person name="Nishi S."/>
            <person name="Hori S."/>
            <person name="Arai W."/>
            <person name="Tsubouchi T."/>
            <person name="Morono Y."/>
            <person name="Uchiyama I."/>
            <person name="Ito T."/>
            <person name="Fujiyama A."/>
            <person name="Inagaki F."/>
            <person name="Takami H."/>
        </authorList>
    </citation>
    <scope>NUCLEOTIDE SEQUENCE</scope>
    <source>
        <strain evidence="1">Expedition CK06-06</strain>
    </source>
</reference>
<dbReference type="PANTHER" id="PTHR43534:SF1">
    <property type="entry name" value="4FE-4S CLUSTER CONTAINING PARA FAMILY ATPASE PROTEIN"/>
    <property type="match status" value="1"/>
</dbReference>
<dbReference type="Gene3D" id="3.40.50.300">
    <property type="entry name" value="P-loop containing nucleotide triphosphate hydrolases"/>
    <property type="match status" value="1"/>
</dbReference>
<name>X1RD19_9ZZZZ</name>